<gene>
    <name evidence="1" type="ORF">BBC27_01225</name>
</gene>
<reference evidence="1 2" key="1">
    <citation type="submission" date="2016-07" db="EMBL/GenBank/DDBJ databases">
        <title>Draft genome of a psychrotolerant acidophile Acidithiobacillus ferrivorans strain YL15.</title>
        <authorList>
            <person name="Peng T."/>
            <person name="Ma L."/>
            <person name="Nan M."/>
            <person name="An N."/>
            <person name="Wang M."/>
            <person name="Qiu G."/>
            <person name="Zeng W."/>
        </authorList>
    </citation>
    <scope>NUCLEOTIDE SEQUENCE [LARGE SCALE GENOMIC DNA]</scope>
    <source>
        <strain evidence="1 2">YL15</strain>
    </source>
</reference>
<organism evidence="1 2">
    <name type="scientific">Acidithiobacillus ferrivorans</name>
    <dbReference type="NCBI Taxonomy" id="160808"/>
    <lineage>
        <taxon>Bacteria</taxon>
        <taxon>Pseudomonadati</taxon>
        <taxon>Pseudomonadota</taxon>
        <taxon>Acidithiobacillia</taxon>
        <taxon>Acidithiobacillales</taxon>
        <taxon>Acidithiobacillaceae</taxon>
        <taxon>Acidithiobacillus</taxon>
    </lineage>
</organism>
<sequence length="62" mass="6945">MVKGVMDRTFLTTDGVSKAAALGKVDVQIQAFFLHRRSHVLYQPTVESLLTRQRIRSSGTII</sequence>
<accession>A0A1B9BW55</accession>
<name>A0A1B9BW55_9PROT</name>
<proteinExistence type="predicted"/>
<evidence type="ECO:0000313" key="1">
    <source>
        <dbReference type="EMBL" id="OCB01955.1"/>
    </source>
</evidence>
<dbReference type="AlphaFoldDB" id="A0A1B9BW55"/>
<dbReference type="EMBL" id="MASQ01000110">
    <property type="protein sequence ID" value="OCB01955.1"/>
    <property type="molecule type" value="Genomic_DNA"/>
</dbReference>
<evidence type="ECO:0000313" key="2">
    <source>
        <dbReference type="Proteomes" id="UP000093129"/>
    </source>
</evidence>
<comment type="caution">
    <text evidence="1">The sequence shown here is derived from an EMBL/GenBank/DDBJ whole genome shotgun (WGS) entry which is preliminary data.</text>
</comment>
<dbReference type="Proteomes" id="UP000093129">
    <property type="component" value="Unassembled WGS sequence"/>
</dbReference>
<protein>
    <submittedName>
        <fullName evidence="1">Uncharacterized protein</fullName>
    </submittedName>
</protein>